<sequence length="196" mass="20749">MRRIAVNLAGCVLLANFWITSQAQAQAAAADPAPVASAHVETQPSRLDLICFGGGSANKVTVTNGYGYGTSSGTFQGSNGSFGTYSGSGSASATVYGQRSQGFEDQVSLFIEGDQGRVRMPRTMLPPIHGGDDGWFKLKNVKFKDNEISASVAVNVMNNPKLRVDRYTGAISISGKAGDYAGRCEKADPQQAKRQF</sequence>
<dbReference type="Proteomes" id="UP001589943">
    <property type="component" value="Unassembled WGS sequence"/>
</dbReference>
<organism evidence="2 3">
    <name type="scientific">Novosphingobium aquiterrae</name>
    <dbReference type="NCBI Taxonomy" id="624388"/>
    <lineage>
        <taxon>Bacteria</taxon>
        <taxon>Pseudomonadati</taxon>
        <taxon>Pseudomonadota</taxon>
        <taxon>Alphaproteobacteria</taxon>
        <taxon>Sphingomonadales</taxon>
        <taxon>Sphingomonadaceae</taxon>
        <taxon>Novosphingobium</taxon>
    </lineage>
</organism>
<accession>A0ABV6PEN7</accession>
<gene>
    <name evidence="2" type="ORF">ACFFF7_02575</name>
</gene>
<feature type="chain" id="PRO_5045415977" description="Secreted protein" evidence="1">
    <location>
        <begin position="26"/>
        <end position="196"/>
    </location>
</feature>
<feature type="signal peptide" evidence="1">
    <location>
        <begin position="1"/>
        <end position="25"/>
    </location>
</feature>
<dbReference type="RefSeq" id="WP_379479797.1">
    <property type="nucleotide sequence ID" value="NZ_JBHLTL010000001.1"/>
</dbReference>
<evidence type="ECO:0008006" key="4">
    <source>
        <dbReference type="Google" id="ProtNLM"/>
    </source>
</evidence>
<name>A0ABV6PEN7_9SPHN</name>
<keyword evidence="1" id="KW-0732">Signal</keyword>
<reference evidence="2 3" key="1">
    <citation type="submission" date="2024-09" db="EMBL/GenBank/DDBJ databases">
        <authorList>
            <person name="Sun Q."/>
            <person name="Mori K."/>
        </authorList>
    </citation>
    <scope>NUCLEOTIDE SEQUENCE [LARGE SCALE GENOMIC DNA]</scope>
    <source>
        <strain evidence="2 3">NCAIM B.02537</strain>
    </source>
</reference>
<evidence type="ECO:0000313" key="3">
    <source>
        <dbReference type="Proteomes" id="UP001589943"/>
    </source>
</evidence>
<dbReference type="EMBL" id="JBHLTL010000001">
    <property type="protein sequence ID" value="MFC0588290.1"/>
    <property type="molecule type" value="Genomic_DNA"/>
</dbReference>
<protein>
    <recommendedName>
        <fullName evidence="4">Secreted protein</fullName>
    </recommendedName>
</protein>
<proteinExistence type="predicted"/>
<comment type="caution">
    <text evidence="2">The sequence shown here is derived from an EMBL/GenBank/DDBJ whole genome shotgun (WGS) entry which is preliminary data.</text>
</comment>
<keyword evidence="3" id="KW-1185">Reference proteome</keyword>
<evidence type="ECO:0000256" key="1">
    <source>
        <dbReference type="SAM" id="SignalP"/>
    </source>
</evidence>
<evidence type="ECO:0000313" key="2">
    <source>
        <dbReference type="EMBL" id="MFC0588290.1"/>
    </source>
</evidence>